<accession>A0A225X1P4</accession>
<name>A0A225X1P4_9STRA</name>
<organism evidence="1 2">
    <name type="scientific">Phytophthora megakarya</name>
    <dbReference type="NCBI Taxonomy" id="4795"/>
    <lineage>
        <taxon>Eukaryota</taxon>
        <taxon>Sar</taxon>
        <taxon>Stramenopiles</taxon>
        <taxon>Oomycota</taxon>
        <taxon>Peronosporomycetes</taxon>
        <taxon>Peronosporales</taxon>
        <taxon>Peronosporaceae</taxon>
        <taxon>Phytophthora</taxon>
    </lineage>
</organism>
<sequence>MSPLALFDPGVEVETITFPLFAVSPVPLETRTVPPIPVSVEPPVIDTSPPVTGPEPPLMSMLPPFVFVLGPAFSVRVPPVEAAAPRLTVTAPEIPPVLSDVVIEILPVSPPTELPVDSVMLPLVSADLVFALAMEIDPVFPLLLAPLEILTSPPAVVPLPAINVKAPPTPSPEEIIILPLCPFAAFAVDIYTPPDVSPLAIPVDNVKEPLIWLDPDAAVAITILPLLTDVPLPLVI</sequence>
<dbReference type="OrthoDB" id="10653771at2759"/>
<keyword evidence="2" id="KW-1185">Reference proteome</keyword>
<gene>
    <name evidence="1" type="ORF">PHMEG_0002005</name>
</gene>
<dbReference type="EMBL" id="NBNE01000081">
    <property type="protein sequence ID" value="OWZ23168.1"/>
    <property type="molecule type" value="Genomic_DNA"/>
</dbReference>
<comment type="caution">
    <text evidence="1">The sequence shown here is derived from an EMBL/GenBank/DDBJ whole genome shotgun (WGS) entry which is preliminary data.</text>
</comment>
<dbReference type="Proteomes" id="UP000198211">
    <property type="component" value="Unassembled WGS sequence"/>
</dbReference>
<evidence type="ECO:0000313" key="2">
    <source>
        <dbReference type="Proteomes" id="UP000198211"/>
    </source>
</evidence>
<protein>
    <submittedName>
        <fullName evidence="1">Uncharacterized protein</fullName>
    </submittedName>
</protein>
<evidence type="ECO:0000313" key="1">
    <source>
        <dbReference type="EMBL" id="OWZ23168.1"/>
    </source>
</evidence>
<proteinExistence type="predicted"/>
<reference evidence="2" key="1">
    <citation type="submission" date="2017-03" db="EMBL/GenBank/DDBJ databases">
        <title>Phytopthora megakarya and P. palmivora, two closely related causual agents of cacao black pod achieved similar genome size and gene model numbers by different mechanisms.</title>
        <authorList>
            <person name="Ali S."/>
            <person name="Shao J."/>
            <person name="Larry D.J."/>
            <person name="Kronmiller B."/>
            <person name="Shen D."/>
            <person name="Strem M.D."/>
            <person name="Melnick R.L."/>
            <person name="Guiltinan M.J."/>
            <person name="Tyler B.M."/>
            <person name="Meinhardt L.W."/>
            <person name="Bailey B.A."/>
        </authorList>
    </citation>
    <scope>NUCLEOTIDE SEQUENCE [LARGE SCALE GENOMIC DNA]</scope>
    <source>
        <strain evidence="2">zdho120</strain>
    </source>
</reference>
<dbReference type="AlphaFoldDB" id="A0A225X1P4"/>